<feature type="coiled-coil region" evidence="1">
    <location>
        <begin position="222"/>
        <end position="270"/>
    </location>
</feature>
<reference evidence="2" key="1">
    <citation type="submission" date="2018-02" db="EMBL/GenBank/DDBJ databases">
        <authorList>
            <person name="Cohen D.B."/>
            <person name="Kent A.D."/>
        </authorList>
    </citation>
    <scope>NUCLEOTIDE SEQUENCE</scope>
</reference>
<evidence type="ECO:0000313" key="2">
    <source>
        <dbReference type="EMBL" id="SPD33845.1"/>
    </source>
</evidence>
<name>A0A2N9JB19_FAGSY</name>
<evidence type="ECO:0000256" key="1">
    <source>
        <dbReference type="SAM" id="Coils"/>
    </source>
</evidence>
<protein>
    <submittedName>
        <fullName evidence="2">Uncharacterized protein</fullName>
    </submittedName>
</protein>
<organism evidence="2">
    <name type="scientific">Fagus sylvatica</name>
    <name type="common">Beechnut</name>
    <dbReference type="NCBI Taxonomy" id="28930"/>
    <lineage>
        <taxon>Eukaryota</taxon>
        <taxon>Viridiplantae</taxon>
        <taxon>Streptophyta</taxon>
        <taxon>Embryophyta</taxon>
        <taxon>Tracheophyta</taxon>
        <taxon>Spermatophyta</taxon>
        <taxon>Magnoliopsida</taxon>
        <taxon>eudicotyledons</taxon>
        <taxon>Gunneridae</taxon>
        <taxon>Pentapetalae</taxon>
        <taxon>rosids</taxon>
        <taxon>fabids</taxon>
        <taxon>Fagales</taxon>
        <taxon>Fagaceae</taxon>
        <taxon>Fagus</taxon>
    </lineage>
</organism>
<dbReference type="EMBL" id="OIVN01006476">
    <property type="protein sequence ID" value="SPD33845.1"/>
    <property type="molecule type" value="Genomic_DNA"/>
</dbReference>
<sequence length="317" mass="35725">MANIELGPLIEHEEMTSSIPIPEIEEVIPNQLVVEADPLTVPIVPTIEETKEEATIPVISTPELEIIEQTPKDVDPSTALMLATLTPVDIEDLSEPEVDQLIKKASSVLEEMKSASKASTSSSSKTLASPISQGMSVVVVMRSILEQPLDNLVYDFELRNKFQESTDFLLSQSNLLTEDMLGMLALFSESLDSKLSQISTAISNEKEIQSIQKGYDEQITAKSEFQQEFEQTLKKYEDTKQEISKVRKELQRLENVKDLTQTKLQDLLKKKDNIIDLSTELSLEEKITSLTIEVSRLRRIPKAVWNNLRNSFNNFQL</sequence>
<keyword evidence="1" id="KW-0175">Coiled coil</keyword>
<proteinExistence type="predicted"/>
<gene>
    <name evidence="2" type="ORF">FSB_LOCUS61727</name>
</gene>
<accession>A0A2N9JB19</accession>
<dbReference type="AlphaFoldDB" id="A0A2N9JB19"/>